<sequence length="371" mass="39641">MNRLLAIWQRIPPWVTDLLAVVIAVADTLLYYYDQGALSIGASALACAALLIRRRWPLIAFALTLPAALIANILAAPIIALLALASRTRRRWLLFICGALFAAAEAIGWPLTNLFTADQNWTAVTFVYQLATAAAPILLGQLTLAASDLRARIAEIEATKQHEQDLYAQSLLTQERNQLAREMHDVVSHQVSLISVQAGALQVTATDPEVSSAARSIRTMAATTLDELRSMVMLLRAAGTRSPGLAPQPTIAELADLITASGLPVTATGELPHDLPSAAQRAVYRTVQEALTNVRKHAPGSAIRVKLWSDDKSCGVIIKNSRASEPPLTLPSAQLGLLGIRERAELLGGTLVAGPSGDGFGVQLTLPRRPG</sequence>
<name>A0A0F0LKW8_9MICO</name>
<dbReference type="RefSeq" id="WP_045271660.1">
    <property type="nucleotide sequence ID" value="NZ_JYIX01000032.1"/>
</dbReference>
<accession>A0A0F0LKW8</accession>
<keyword evidence="9" id="KW-1133">Transmembrane helix</keyword>
<dbReference type="Gene3D" id="3.30.565.10">
    <property type="entry name" value="Histidine kinase-like ATPase, C-terminal domain"/>
    <property type="match status" value="1"/>
</dbReference>
<keyword evidence="12" id="KW-1185">Reference proteome</keyword>
<keyword evidence="9" id="KW-0472">Membrane</keyword>
<dbReference type="InterPro" id="IPR011712">
    <property type="entry name" value="Sig_transdc_His_kin_sub3_dim/P"/>
</dbReference>
<dbReference type="EC" id="2.7.13.3" evidence="2"/>
<reference evidence="11 12" key="1">
    <citation type="submission" date="2015-02" db="EMBL/GenBank/DDBJ databases">
        <title>Draft genome sequences of ten Microbacterium spp. with emphasis on heavy metal contaminated environments.</title>
        <authorList>
            <person name="Corretto E."/>
        </authorList>
    </citation>
    <scope>NUCLEOTIDE SEQUENCE [LARGE SCALE GENOMIC DNA]</scope>
    <source>
        <strain evidence="11 12">ARN176</strain>
    </source>
</reference>
<keyword evidence="4 11" id="KW-0808">Transferase</keyword>
<dbReference type="GO" id="GO:0016020">
    <property type="term" value="C:membrane"/>
    <property type="evidence" value="ECO:0007669"/>
    <property type="project" value="InterPro"/>
</dbReference>
<dbReference type="InterPro" id="IPR050482">
    <property type="entry name" value="Sensor_HK_TwoCompSys"/>
</dbReference>
<evidence type="ECO:0000256" key="8">
    <source>
        <dbReference type="ARBA" id="ARBA00023012"/>
    </source>
</evidence>
<keyword evidence="5" id="KW-0547">Nucleotide-binding</keyword>
<dbReference type="SUPFAM" id="SSF55874">
    <property type="entry name" value="ATPase domain of HSP90 chaperone/DNA topoisomerase II/histidine kinase"/>
    <property type="match status" value="1"/>
</dbReference>
<dbReference type="PANTHER" id="PTHR24421">
    <property type="entry name" value="NITRATE/NITRITE SENSOR PROTEIN NARX-RELATED"/>
    <property type="match status" value="1"/>
</dbReference>
<dbReference type="Proteomes" id="UP000033740">
    <property type="component" value="Unassembled WGS sequence"/>
</dbReference>
<keyword evidence="7" id="KW-0067">ATP-binding</keyword>
<evidence type="ECO:0000256" key="9">
    <source>
        <dbReference type="SAM" id="Phobius"/>
    </source>
</evidence>
<dbReference type="Pfam" id="PF07730">
    <property type="entry name" value="HisKA_3"/>
    <property type="match status" value="1"/>
</dbReference>
<keyword evidence="3" id="KW-0597">Phosphoprotein</keyword>
<feature type="domain" description="Signal transduction histidine kinase subgroup 3 dimerisation and phosphoacceptor" evidence="10">
    <location>
        <begin position="175"/>
        <end position="237"/>
    </location>
</feature>
<evidence type="ECO:0000259" key="10">
    <source>
        <dbReference type="Pfam" id="PF07730"/>
    </source>
</evidence>
<comment type="catalytic activity">
    <reaction evidence="1">
        <text>ATP + protein L-histidine = ADP + protein N-phospho-L-histidine.</text>
        <dbReference type="EC" id="2.7.13.3"/>
    </reaction>
</comment>
<evidence type="ECO:0000256" key="7">
    <source>
        <dbReference type="ARBA" id="ARBA00022840"/>
    </source>
</evidence>
<evidence type="ECO:0000256" key="4">
    <source>
        <dbReference type="ARBA" id="ARBA00022679"/>
    </source>
</evidence>
<dbReference type="InterPro" id="IPR036890">
    <property type="entry name" value="HATPase_C_sf"/>
</dbReference>
<evidence type="ECO:0000256" key="3">
    <source>
        <dbReference type="ARBA" id="ARBA00022553"/>
    </source>
</evidence>
<dbReference type="GO" id="GO:0000155">
    <property type="term" value="F:phosphorelay sensor kinase activity"/>
    <property type="evidence" value="ECO:0007669"/>
    <property type="project" value="InterPro"/>
</dbReference>
<keyword evidence="6 11" id="KW-0418">Kinase</keyword>
<dbReference type="CDD" id="cd16917">
    <property type="entry name" value="HATPase_UhpB-NarQ-NarX-like"/>
    <property type="match status" value="1"/>
</dbReference>
<dbReference type="PATRIC" id="fig|582680.6.peg.1635"/>
<evidence type="ECO:0000256" key="6">
    <source>
        <dbReference type="ARBA" id="ARBA00022777"/>
    </source>
</evidence>
<feature type="transmembrane region" description="Helical" evidence="9">
    <location>
        <begin position="123"/>
        <end position="144"/>
    </location>
</feature>
<dbReference type="GO" id="GO:0005524">
    <property type="term" value="F:ATP binding"/>
    <property type="evidence" value="ECO:0007669"/>
    <property type="project" value="UniProtKB-KW"/>
</dbReference>
<gene>
    <name evidence="11" type="primary">liaS_4</name>
    <name evidence="11" type="ORF">RS86_01585</name>
</gene>
<feature type="transmembrane region" description="Helical" evidence="9">
    <location>
        <begin position="92"/>
        <end position="111"/>
    </location>
</feature>
<feature type="transmembrane region" description="Helical" evidence="9">
    <location>
        <begin position="58"/>
        <end position="85"/>
    </location>
</feature>
<dbReference type="Gene3D" id="1.20.5.1930">
    <property type="match status" value="1"/>
</dbReference>
<comment type="caution">
    <text evidence="11">The sequence shown here is derived from an EMBL/GenBank/DDBJ whole genome shotgun (WGS) entry which is preliminary data.</text>
</comment>
<dbReference type="EMBL" id="JYIX01000032">
    <property type="protein sequence ID" value="KJL33788.1"/>
    <property type="molecule type" value="Genomic_DNA"/>
</dbReference>
<proteinExistence type="predicted"/>
<organism evidence="11 12">
    <name type="scientific">Microbacterium azadirachtae</name>
    <dbReference type="NCBI Taxonomy" id="582680"/>
    <lineage>
        <taxon>Bacteria</taxon>
        <taxon>Bacillati</taxon>
        <taxon>Actinomycetota</taxon>
        <taxon>Actinomycetes</taxon>
        <taxon>Micrococcales</taxon>
        <taxon>Microbacteriaceae</taxon>
        <taxon>Microbacterium</taxon>
    </lineage>
</organism>
<protein>
    <recommendedName>
        <fullName evidence="2">histidine kinase</fullName>
        <ecNumber evidence="2">2.7.13.3</ecNumber>
    </recommendedName>
</protein>
<evidence type="ECO:0000313" key="12">
    <source>
        <dbReference type="Proteomes" id="UP000033740"/>
    </source>
</evidence>
<keyword evidence="8" id="KW-0902">Two-component regulatory system</keyword>
<dbReference type="PANTHER" id="PTHR24421:SF10">
    <property type="entry name" value="NITRATE_NITRITE SENSOR PROTEIN NARQ"/>
    <property type="match status" value="1"/>
</dbReference>
<evidence type="ECO:0000256" key="1">
    <source>
        <dbReference type="ARBA" id="ARBA00000085"/>
    </source>
</evidence>
<evidence type="ECO:0000313" key="11">
    <source>
        <dbReference type="EMBL" id="KJL33788.1"/>
    </source>
</evidence>
<dbReference type="STRING" id="582680.RS86_01585"/>
<evidence type="ECO:0000256" key="5">
    <source>
        <dbReference type="ARBA" id="ARBA00022741"/>
    </source>
</evidence>
<keyword evidence="9" id="KW-0812">Transmembrane</keyword>
<evidence type="ECO:0000256" key="2">
    <source>
        <dbReference type="ARBA" id="ARBA00012438"/>
    </source>
</evidence>
<dbReference type="GO" id="GO:0046983">
    <property type="term" value="F:protein dimerization activity"/>
    <property type="evidence" value="ECO:0007669"/>
    <property type="project" value="InterPro"/>
</dbReference>
<dbReference type="AlphaFoldDB" id="A0A0F0LKW8"/>